<dbReference type="CDD" id="cd03507">
    <property type="entry name" value="Delta12-FADS-like"/>
    <property type="match status" value="1"/>
</dbReference>
<organism evidence="3 4">
    <name type="scientific">Phanerochaete carnosa (strain HHB-10118-sp)</name>
    <name type="common">White-rot fungus</name>
    <name type="synonym">Peniophora carnosa</name>
    <dbReference type="NCBI Taxonomy" id="650164"/>
    <lineage>
        <taxon>Eukaryota</taxon>
        <taxon>Fungi</taxon>
        <taxon>Dikarya</taxon>
        <taxon>Basidiomycota</taxon>
        <taxon>Agaricomycotina</taxon>
        <taxon>Agaricomycetes</taxon>
        <taxon>Polyporales</taxon>
        <taxon>Phanerochaetaceae</taxon>
        <taxon>Phanerochaete</taxon>
    </lineage>
</organism>
<dbReference type="GO" id="GO:0006629">
    <property type="term" value="P:lipid metabolic process"/>
    <property type="evidence" value="ECO:0007669"/>
    <property type="project" value="InterPro"/>
</dbReference>
<accession>K5VLP0</accession>
<gene>
    <name evidence="3" type="ORF">PHACADRAFT_260620</name>
</gene>
<dbReference type="HOGENOM" id="CLU_033094_0_0_1"/>
<dbReference type="RefSeq" id="XP_007398659.1">
    <property type="nucleotide sequence ID" value="XM_007398597.1"/>
</dbReference>
<proteinExistence type="predicted"/>
<keyword evidence="1" id="KW-0732">Signal</keyword>
<feature type="signal peptide" evidence="1">
    <location>
        <begin position="1"/>
        <end position="20"/>
    </location>
</feature>
<dbReference type="OrthoDB" id="1461976at2759"/>
<name>K5VLP0_PHACS</name>
<evidence type="ECO:0000259" key="2">
    <source>
        <dbReference type="Pfam" id="PF00487"/>
    </source>
</evidence>
<dbReference type="KEGG" id="pco:PHACADRAFT_260620"/>
<dbReference type="Pfam" id="PF00487">
    <property type="entry name" value="FA_desaturase"/>
    <property type="match status" value="1"/>
</dbReference>
<evidence type="ECO:0000313" key="3">
    <source>
        <dbReference type="EMBL" id="EKM52308.1"/>
    </source>
</evidence>
<sequence length="313" mass="37129">MAYWWFQGLIFTGLWVIGHECGHGAFSEDKRLCDAIGFIIHSLLWTPYFSWRISHHRHHMNHASMEKDEVYTPKTREDLGIPSCAEKIDWDENFGDTPIYTLYMLLRQQLFAFEAYLLWNVSGQKSYPEGTNHFNPSSILFDPSQRTAVIISNIGLLCTTTLVCYLSSRFGFLTVVKFYGIPWVLVTHWFVMITYLHHTDPKLPHYRQSMWNFQRGAAATIDRDFLGWQGRFFLHDVAHFHVIHHFFPRMSWYNGEEATRYLRNAIGEYYQRSEKPAFQALWDNYNFCQFVDNEGDMVFYRDKKGKTIMEYTK</sequence>
<keyword evidence="4" id="KW-1185">Reference proteome</keyword>
<dbReference type="InParanoid" id="K5VLP0"/>
<dbReference type="InterPro" id="IPR005804">
    <property type="entry name" value="FA_desaturase_dom"/>
</dbReference>
<dbReference type="EMBL" id="JH930475">
    <property type="protein sequence ID" value="EKM52308.1"/>
    <property type="molecule type" value="Genomic_DNA"/>
</dbReference>
<dbReference type="PANTHER" id="PTHR32100">
    <property type="entry name" value="OMEGA-6 FATTY ACID DESATURASE, CHLOROPLASTIC"/>
    <property type="match status" value="1"/>
</dbReference>
<dbReference type="Proteomes" id="UP000008370">
    <property type="component" value="Unassembled WGS sequence"/>
</dbReference>
<evidence type="ECO:0000313" key="4">
    <source>
        <dbReference type="Proteomes" id="UP000008370"/>
    </source>
</evidence>
<feature type="chain" id="PRO_5003884814" description="Fatty acid desaturase domain-containing protein" evidence="1">
    <location>
        <begin position="21"/>
        <end position="313"/>
    </location>
</feature>
<dbReference type="GeneID" id="18917772"/>
<protein>
    <recommendedName>
        <fullName evidence="2">Fatty acid desaturase domain-containing protein</fullName>
    </recommendedName>
</protein>
<evidence type="ECO:0000256" key="1">
    <source>
        <dbReference type="SAM" id="SignalP"/>
    </source>
</evidence>
<dbReference type="AlphaFoldDB" id="K5VLP0"/>
<dbReference type="GO" id="GO:0016491">
    <property type="term" value="F:oxidoreductase activity"/>
    <property type="evidence" value="ECO:0007669"/>
    <property type="project" value="InterPro"/>
</dbReference>
<feature type="domain" description="Fatty acid desaturase" evidence="2">
    <location>
        <begin position="3"/>
        <end position="271"/>
    </location>
</feature>
<dbReference type="InterPro" id="IPR012171">
    <property type="entry name" value="Fatty_acid_desaturase"/>
</dbReference>
<reference evidence="3 4" key="1">
    <citation type="journal article" date="2012" name="BMC Genomics">
        <title>Comparative genomics of the white-rot fungi, Phanerochaete carnosa and P. chrysosporium, to elucidate the genetic basis of the distinct wood types they colonize.</title>
        <authorList>
            <person name="Suzuki H."/>
            <person name="MacDonald J."/>
            <person name="Syed K."/>
            <person name="Salamov A."/>
            <person name="Hori C."/>
            <person name="Aerts A."/>
            <person name="Henrissat B."/>
            <person name="Wiebenga A."/>
            <person name="vanKuyk P.A."/>
            <person name="Barry K."/>
            <person name="Lindquist E."/>
            <person name="LaButti K."/>
            <person name="Lapidus A."/>
            <person name="Lucas S."/>
            <person name="Coutinho P."/>
            <person name="Gong Y."/>
            <person name="Samejima M."/>
            <person name="Mahadevan R."/>
            <person name="Abou-Zaid M."/>
            <person name="de Vries R.P."/>
            <person name="Igarashi K."/>
            <person name="Yadav J.S."/>
            <person name="Grigoriev I.V."/>
            <person name="Master E.R."/>
        </authorList>
    </citation>
    <scope>NUCLEOTIDE SEQUENCE [LARGE SCALE GENOMIC DNA]</scope>
    <source>
        <strain evidence="3 4">HHB-10118-sp</strain>
    </source>
</reference>